<dbReference type="InterPro" id="IPR036669">
    <property type="entry name" value="Amyloid_Cu-bd_sf"/>
</dbReference>
<dbReference type="Gene3D" id="1.20.120.770">
    <property type="entry name" value="Amyloid precursor protein, E2 domain"/>
    <property type="match status" value="1"/>
</dbReference>
<dbReference type="GO" id="GO:0046914">
    <property type="term" value="F:transition metal ion binding"/>
    <property type="evidence" value="ECO:0007669"/>
    <property type="project" value="InterPro"/>
</dbReference>
<gene>
    <name evidence="10" type="ORF">scyTo_0010554</name>
</gene>
<dbReference type="OrthoDB" id="6147836at2759"/>
<reference evidence="10 11" key="1">
    <citation type="journal article" date="2018" name="Nat. Ecol. Evol.">
        <title>Shark genomes provide insights into elasmobranch evolution and the origin of vertebrates.</title>
        <authorList>
            <person name="Hara Y"/>
            <person name="Yamaguchi K"/>
            <person name="Onimaru K"/>
            <person name="Kadota M"/>
            <person name="Koyanagi M"/>
            <person name="Keeley SD"/>
            <person name="Tatsumi K"/>
            <person name="Tanaka K"/>
            <person name="Motone F"/>
            <person name="Kageyama Y"/>
            <person name="Nozu R"/>
            <person name="Adachi N"/>
            <person name="Nishimura O"/>
            <person name="Nakagawa R"/>
            <person name="Tanegashima C"/>
            <person name="Kiyatake I"/>
            <person name="Matsumoto R"/>
            <person name="Murakumo K"/>
            <person name="Nishida K"/>
            <person name="Terakita A"/>
            <person name="Kuratani S"/>
            <person name="Sato K"/>
            <person name="Hyodo S Kuraku.S."/>
        </authorList>
    </citation>
    <scope>NUCLEOTIDE SEQUENCE [LARGE SCALE GENOMIC DNA]</scope>
</reference>
<evidence type="ECO:0000259" key="9">
    <source>
        <dbReference type="PROSITE" id="PS51869"/>
    </source>
</evidence>
<dbReference type="InterPro" id="IPR008154">
    <property type="entry name" value="Amyloid_glyco_extra"/>
</dbReference>
<organism evidence="10 11">
    <name type="scientific">Scyliorhinus torazame</name>
    <name type="common">Cloudy catshark</name>
    <name type="synonym">Catulus torazame</name>
    <dbReference type="NCBI Taxonomy" id="75743"/>
    <lineage>
        <taxon>Eukaryota</taxon>
        <taxon>Metazoa</taxon>
        <taxon>Chordata</taxon>
        <taxon>Craniata</taxon>
        <taxon>Vertebrata</taxon>
        <taxon>Chondrichthyes</taxon>
        <taxon>Elasmobranchii</taxon>
        <taxon>Galeomorphii</taxon>
        <taxon>Galeoidea</taxon>
        <taxon>Carcharhiniformes</taxon>
        <taxon>Scyliorhinidae</taxon>
        <taxon>Scyliorhinus</taxon>
    </lineage>
</organism>
<evidence type="ECO:0000313" key="10">
    <source>
        <dbReference type="EMBL" id="GCB69426.1"/>
    </source>
</evidence>
<dbReference type="STRING" id="75743.A0A401P8H5"/>
<name>A0A401P8H5_SCYTO</name>
<keyword evidence="2" id="KW-0812">Transmembrane</keyword>
<evidence type="ECO:0000256" key="8">
    <source>
        <dbReference type="PROSITE-ProRule" id="PRU01217"/>
    </source>
</evidence>
<evidence type="ECO:0000256" key="7">
    <source>
        <dbReference type="ARBA" id="ARBA00023180"/>
    </source>
</evidence>
<sequence length="277" mass="30742">MILHTEGMLLPCAIDMFHGTGHVCCPQHKIDAANSEKFDLQNLDEDEVDEIADASQGESTKVDKMAAMEHEEDELDYDYCEGTDDWEEESSEKDFYIKSLANDMEVLSTSQPTDEVGVYFEIPAGENECAHFAKAKQQREVRHSDRLGKQVMAVDPDKAAMMKSQVGDPPPSLLYQVPFVAEEIQDEINELQQEQHFRVNQLASGSESQTAFDSVAPPFVDGKPFRPIQIKIMPAITDVQGSGMIDPEGLVPDQNAIGSDENNVNGNVVIDESFDVK</sequence>
<dbReference type="GO" id="GO:0007417">
    <property type="term" value="P:central nervous system development"/>
    <property type="evidence" value="ECO:0007669"/>
    <property type="project" value="TreeGrafter"/>
</dbReference>
<accession>A0A401P8H5</accession>
<dbReference type="GO" id="GO:0016020">
    <property type="term" value="C:membrane"/>
    <property type="evidence" value="ECO:0007669"/>
    <property type="project" value="UniProtKB-SubCell"/>
</dbReference>
<dbReference type="PRINTS" id="PR00203">
    <property type="entry name" value="AMYLOIDA4"/>
</dbReference>
<keyword evidence="6" id="KW-1015">Disulfide bond</keyword>
<feature type="region of interest" description="GFLD subdomain" evidence="8">
    <location>
        <position position="1"/>
    </location>
</feature>
<comment type="subcellular location">
    <subcellularLocation>
        <location evidence="1">Membrane</location>
        <topology evidence="1">Single-pass type I membrane protein</topology>
    </subcellularLocation>
</comment>
<dbReference type="Gene3D" id="3.30.1490.140">
    <property type="entry name" value="Amyloidogenic glycoprotein, copper-binding domain"/>
    <property type="match status" value="1"/>
</dbReference>
<comment type="caution">
    <text evidence="10">The sequence shown here is derived from an EMBL/GenBank/DDBJ whole genome shotgun (WGS) entry which is preliminary data.</text>
</comment>
<dbReference type="InterPro" id="IPR008155">
    <property type="entry name" value="Amyloid_glyco"/>
</dbReference>
<comment type="similarity">
    <text evidence="8">Belongs to the APP family.</text>
</comment>
<dbReference type="AlphaFoldDB" id="A0A401P8H5"/>
<dbReference type="Proteomes" id="UP000288216">
    <property type="component" value="Unassembled WGS sequence"/>
</dbReference>
<dbReference type="EMBL" id="BFAA01004579">
    <property type="protein sequence ID" value="GCB69426.1"/>
    <property type="molecule type" value="Genomic_DNA"/>
</dbReference>
<keyword evidence="5" id="KW-0472">Membrane</keyword>
<keyword evidence="11" id="KW-1185">Reference proteome</keyword>
<feature type="domain" description="E1" evidence="9">
    <location>
        <begin position="1"/>
        <end position="27"/>
    </location>
</feature>
<dbReference type="GO" id="GO:0008201">
    <property type="term" value="F:heparin binding"/>
    <property type="evidence" value="ECO:0007669"/>
    <property type="project" value="UniProtKB-UniRule"/>
</dbReference>
<proteinExistence type="inferred from homology"/>
<keyword evidence="3" id="KW-0732">Signal</keyword>
<evidence type="ECO:0000256" key="3">
    <source>
        <dbReference type="ARBA" id="ARBA00022729"/>
    </source>
</evidence>
<dbReference type="PANTHER" id="PTHR23103:SF14">
    <property type="entry name" value="AMYLOID BETA PRECURSOR LIKE PROTEIN 2"/>
    <property type="match status" value="1"/>
</dbReference>
<evidence type="ECO:0000313" key="11">
    <source>
        <dbReference type="Proteomes" id="UP000288216"/>
    </source>
</evidence>
<evidence type="ECO:0000256" key="2">
    <source>
        <dbReference type="ARBA" id="ARBA00022692"/>
    </source>
</evidence>
<dbReference type="InterPro" id="IPR036176">
    <property type="entry name" value="E2_sf"/>
</dbReference>
<evidence type="ECO:0000256" key="1">
    <source>
        <dbReference type="ARBA" id="ARBA00004479"/>
    </source>
</evidence>
<protein>
    <recommendedName>
        <fullName evidence="9">E1 domain-containing protein</fullName>
    </recommendedName>
</protein>
<evidence type="ECO:0000256" key="5">
    <source>
        <dbReference type="ARBA" id="ARBA00023136"/>
    </source>
</evidence>
<keyword evidence="4" id="KW-1133">Transmembrane helix</keyword>
<dbReference type="Pfam" id="PF12924">
    <property type="entry name" value="APP_Cu_bd"/>
    <property type="match status" value="1"/>
</dbReference>
<comment type="caution">
    <text evidence="8">Lacks conserved residue(s) required for the propagation of feature annotation.</text>
</comment>
<dbReference type="PROSITE" id="PS51869">
    <property type="entry name" value="APP_E1"/>
    <property type="match status" value="1"/>
</dbReference>
<evidence type="ECO:0000256" key="4">
    <source>
        <dbReference type="ARBA" id="ARBA00022989"/>
    </source>
</evidence>
<dbReference type="SUPFAM" id="SSF89811">
    <property type="entry name" value="Amyloid beta a4 protein copper binding domain (domain 2)"/>
    <property type="match status" value="1"/>
</dbReference>
<evidence type="ECO:0000256" key="6">
    <source>
        <dbReference type="ARBA" id="ARBA00023157"/>
    </source>
</evidence>
<dbReference type="InterPro" id="IPR011178">
    <property type="entry name" value="Amyloid_glyco_Cu-bd"/>
</dbReference>
<dbReference type="PANTHER" id="PTHR23103">
    <property type="entry name" value="ALZHEIMER'S DISEASE BETA-AMYLOID RELATED"/>
    <property type="match status" value="1"/>
</dbReference>
<keyword evidence="7" id="KW-0325">Glycoprotein</keyword>
<dbReference type="GO" id="GO:0007409">
    <property type="term" value="P:axonogenesis"/>
    <property type="evidence" value="ECO:0007669"/>
    <property type="project" value="TreeGrafter"/>
</dbReference>
<feature type="region of interest" description="CuBD subdomain" evidence="8">
    <location>
        <begin position="1"/>
        <end position="27"/>
    </location>
</feature>